<evidence type="ECO:0000313" key="10">
    <source>
        <dbReference type="Proteomes" id="UP000229385"/>
    </source>
</evidence>
<dbReference type="PROSITE" id="PS00107">
    <property type="entry name" value="PROTEIN_KINASE_ATP"/>
    <property type="match status" value="1"/>
</dbReference>
<dbReference type="PANTHER" id="PTHR43289:SF6">
    <property type="entry name" value="SERINE_THREONINE-PROTEIN KINASE NEKL-3"/>
    <property type="match status" value="1"/>
</dbReference>
<feature type="domain" description="Protein kinase" evidence="8">
    <location>
        <begin position="22"/>
        <end position="287"/>
    </location>
</feature>
<keyword evidence="1" id="KW-0808">Transferase</keyword>
<dbReference type="CDD" id="cd14014">
    <property type="entry name" value="STKc_PknB_like"/>
    <property type="match status" value="1"/>
</dbReference>
<dbReference type="GO" id="GO:0005524">
    <property type="term" value="F:ATP binding"/>
    <property type="evidence" value="ECO:0007669"/>
    <property type="project" value="UniProtKB-UniRule"/>
</dbReference>
<dbReference type="Gene3D" id="1.10.510.10">
    <property type="entry name" value="Transferase(Phosphotransferase) domain 1"/>
    <property type="match status" value="1"/>
</dbReference>
<keyword evidence="7" id="KW-0812">Transmembrane</keyword>
<dbReference type="EMBL" id="PFWU01000049">
    <property type="protein sequence ID" value="PJA45115.1"/>
    <property type="molecule type" value="Genomic_DNA"/>
</dbReference>
<name>A0A2M7XB72_9BACT</name>
<feature type="compositionally biased region" description="Basic and acidic residues" evidence="6">
    <location>
        <begin position="513"/>
        <end position="534"/>
    </location>
</feature>
<evidence type="ECO:0000256" key="5">
    <source>
        <dbReference type="PROSITE-ProRule" id="PRU10141"/>
    </source>
</evidence>
<feature type="binding site" evidence="5">
    <location>
        <position position="51"/>
    </location>
    <ligand>
        <name>ATP</name>
        <dbReference type="ChEBI" id="CHEBI:30616"/>
    </ligand>
</feature>
<keyword evidence="7" id="KW-1133">Transmembrane helix</keyword>
<gene>
    <name evidence="9" type="ORF">CO174_04740</name>
</gene>
<accession>A0A2M7XB72</accession>
<dbReference type="PROSITE" id="PS00108">
    <property type="entry name" value="PROTEIN_KINASE_ST"/>
    <property type="match status" value="1"/>
</dbReference>
<keyword evidence="7" id="KW-0472">Membrane</keyword>
<evidence type="ECO:0000256" key="4">
    <source>
        <dbReference type="ARBA" id="ARBA00022840"/>
    </source>
</evidence>
<protein>
    <recommendedName>
        <fullName evidence="8">Protein kinase domain-containing protein</fullName>
    </recommendedName>
</protein>
<dbReference type="PANTHER" id="PTHR43289">
    <property type="entry name" value="MITOGEN-ACTIVATED PROTEIN KINASE KINASE KINASE 20-RELATED"/>
    <property type="match status" value="1"/>
</dbReference>
<dbReference type="InterPro" id="IPR008271">
    <property type="entry name" value="Ser/Thr_kinase_AS"/>
</dbReference>
<feature type="transmembrane region" description="Helical" evidence="7">
    <location>
        <begin position="423"/>
        <end position="443"/>
    </location>
</feature>
<evidence type="ECO:0000256" key="2">
    <source>
        <dbReference type="ARBA" id="ARBA00022741"/>
    </source>
</evidence>
<dbReference type="Proteomes" id="UP000229385">
    <property type="component" value="Unassembled WGS sequence"/>
</dbReference>
<keyword evidence="2 5" id="KW-0547">Nucleotide-binding</keyword>
<keyword evidence="3" id="KW-0418">Kinase</keyword>
<dbReference type="SUPFAM" id="SSF56112">
    <property type="entry name" value="Protein kinase-like (PK-like)"/>
    <property type="match status" value="1"/>
</dbReference>
<dbReference type="SMART" id="SM00220">
    <property type="entry name" value="S_TKc"/>
    <property type="match status" value="1"/>
</dbReference>
<dbReference type="PROSITE" id="PS50011">
    <property type="entry name" value="PROTEIN_KINASE_DOM"/>
    <property type="match status" value="1"/>
</dbReference>
<comment type="caution">
    <text evidence="9">The sequence shown here is derived from an EMBL/GenBank/DDBJ whole genome shotgun (WGS) entry which is preliminary data.</text>
</comment>
<evidence type="ECO:0000256" key="7">
    <source>
        <dbReference type="SAM" id="Phobius"/>
    </source>
</evidence>
<dbReference type="Pfam" id="PF00069">
    <property type="entry name" value="Pkinase"/>
    <property type="match status" value="1"/>
</dbReference>
<evidence type="ECO:0000256" key="3">
    <source>
        <dbReference type="ARBA" id="ARBA00022777"/>
    </source>
</evidence>
<feature type="region of interest" description="Disordered" evidence="6">
    <location>
        <begin position="473"/>
        <end position="544"/>
    </location>
</feature>
<dbReference type="InterPro" id="IPR011009">
    <property type="entry name" value="Kinase-like_dom_sf"/>
</dbReference>
<evidence type="ECO:0000256" key="1">
    <source>
        <dbReference type="ARBA" id="ARBA00022679"/>
    </source>
</evidence>
<evidence type="ECO:0000259" key="8">
    <source>
        <dbReference type="PROSITE" id="PS50011"/>
    </source>
</evidence>
<dbReference type="InterPro" id="IPR017441">
    <property type="entry name" value="Protein_kinase_ATP_BS"/>
</dbReference>
<reference evidence="10" key="1">
    <citation type="submission" date="2017-09" db="EMBL/GenBank/DDBJ databases">
        <title>Depth-based differentiation of microbial function through sediment-hosted aquifers and enrichment of novel symbionts in the deep terrestrial subsurface.</title>
        <authorList>
            <person name="Probst A.J."/>
            <person name="Ladd B."/>
            <person name="Jarett J.K."/>
            <person name="Geller-Mcgrath D.E."/>
            <person name="Sieber C.M.K."/>
            <person name="Emerson J.B."/>
            <person name="Anantharaman K."/>
            <person name="Thomas B.C."/>
            <person name="Malmstrom R."/>
            <person name="Stieglmeier M."/>
            <person name="Klingl A."/>
            <person name="Woyke T."/>
            <person name="Ryan C.M."/>
            <person name="Banfield J.F."/>
        </authorList>
    </citation>
    <scope>NUCLEOTIDE SEQUENCE [LARGE SCALE GENOMIC DNA]</scope>
</reference>
<dbReference type="AlphaFoldDB" id="A0A2M7XB72"/>
<dbReference type="Gene3D" id="3.30.200.20">
    <property type="entry name" value="Phosphorylase Kinase, domain 1"/>
    <property type="match status" value="1"/>
</dbReference>
<organism evidence="9 10">
    <name type="scientific">Candidatus Uhrbacteria bacterium CG_4_9_14_3_um_filter_50_9</name>
    <dbReference type="NCBI Taxonomy" id="1975035"/>
    <lineage>
        <taxon>Bacteria</taxon>
        <taxon>Candidatus Uhriibacteriota</taxon>
    </lineage>
</organism>
<sequence>MGRDIFQERILALLAQHDGGRFQAKTILGHGGSARVVLVEDMKLGVERAIKVFDPQLITRSRIARERFGGEARIMAQLERRNIVRVYDVVDCEFDGDQWKFLIMELLTGGTARDHVTQFGPMDPRQAVEVVLEVLDALRAVHSKKVIHRDIKPENILLSGEGVVKLADFGIAFAPRDRTRLTVQGSTMGTEVYMAPEQREDASSATTRSDIYSVGVVLWVLLIGREPYAPPGYNNFFQNVERNPLWFDGIPDELKQIIMIATSEDPQFRFDSAQAMEDELRAVLPLLASTPSQAPKLGSAPEAKRAKEAREQMTARNLADLADDGDDSEIGNSELGVVEYVRHSPVAVSVSGGLEVSSSSPGSTKVPLSTGGRLVSEEVDDGFEEPPLLNALPSGTLSDARPLSETRMGKMMDAEQRTSKRNFAILVGVVGILAVGLVSLLIVGKTYLFDGESGQVEEPVQIVSTVEVEPVKEPAKEDLTTPELPVLDPPEEVQEAEPAQKESKTPVVAQVKVEPKQTEPTPPREVKVNTDSAKETPPPETTPVQKGMVRLVPKQVMEVDDPEAPEGKRSGVVTYVLSGTKGEGTFTLSSTRSMAQVPHGTYQATVSFEGRSQNQTAPTIKVDGALTTVECFWTMANCRVQ</sequence>
<proteinExistence type="predicted"/>
<evidence type="ECO:0000313" key="9">
    <source>
        <dbReference type="EMBL" id="PJA45115.1"/>
    </source>
</evidence>
<dbReference type="GO" id="GO:0004674">
    <property type="term" value="F:protein serine/threonine kinase activity"/>
    <property type="evidence" value="ECO:0007669"/>
    <property type="project" value="TreeGrafter"/>
</dbReference>
<evidence type="ECO:0000256" key="6">
    <source>
        <dbReference type="SAM" id="MobiDB-lite"/>
    </source>
</evidence>
<keyword evidence="4 5" id="KW-0067">ATP-binding</keyword>
<dbReference type="InterPro" id="IPR000719">
    <property type="entry name" value="Prot_kinase_dom"/>
</dbReference>